<proteinExistence type="predicted"/>
<name>A0A4D4KQ07_9ACTN</name>
<organism evidence="2 3">
    <name type="scientific">Streptomyces antimycoticus</name>
    <dbReference type="NCBI Taxonomy" id="68175"/>
    <lineage>
        <taxon>Bacteria</taxon>
        <taxon>Bacillati</taxon>
        <taxon>Actinomycetota</taxon>
        <taxon>Actinomycetes</taxon>
        <taxon>Kitasatosporales</taxon>
        <taxon>Streptomycetaceae</taxon>
        <taxon>Streptomyces</taxon>
        <taxon>Streptomyces violaceusniger group</taxon>
    </lineage>
</organism>
<keyword evidence="3" id="KW-1185">Reference proteome</keyword>
<dbReference type="AlphaFoldDB" id="A0A4D4KQ07"/>
<evidence type="ECO:0000256" key="1">
    <source>
        <dbReference type="SAM" id="MobiDB-lite"/>
    </source>
</evidence>
<accession>A0A4D4KQ07</accession>
<gene>
    <name evidence="2" type="ORF">SANT12839_098680</name>
</gene>
<evidence type="ECO:0000313" key="2">
    <source>
        <dbReference type="EMBL" id="GDY48986.1"/>
    </source>
</evidence>
<sequence length="131" mass="13063">MNGATRYGAVLARADVAAEVGDDLSGPETGSGCDGMARTHAVAGVGGQPDPRPQFVFHIPPLPHPRGGAEGVHPARAGIRTGAGEISPVRTGRGLARVAVPVHTVPPGAVVGLAPWAALGDGSAAARCRVR</sequence>
<protein>
    <submittedName>
        <fullName evidence="2">Uncharacterized protein</fullName>
    </submittedName>
</protein>
<dbReference type="Proteomes" id="UP000299290">
    <property type="component" value="Unassembled WGS sequence"/>
</dbReference>
<reference evidence="2 3" key="1">
    <citation type="journal article" date="2020" name="Int. J. Syst. Evol. Microbiol.">
        <title>Reclassification of Streptomyces castelarensis and Streptomyces sporoclivatus as later heterotypic synonyms of Streptomyces antimycoticus.</title>
        <authorList>
            <person name="Komaki H."/>
            <person name="Tamura T."/>
        </authorList>
    </citation>
    <scope>NUCLEOTIDE SEQUENCE [LARGE SCALE GENOMIC DNA]</scope>
    <source>
        <strain evidence="2 3">NBRC 12839</strain>
    </source>
</reference>
<comment type="caution">
    <text evidence="2">The sequence shown here is derived from an EMBL/GenBank/DDBJ whole genome shotgun (WGS) entry which is preliminary data.</text>
</comment>
<dbReference type="EMBL" id="BJHV01000001">
    <property type="protein sequence ID" value="GDY48986.1"/>
    <property type="molecule type" value="Genomic_DNA"/>
</dbReference>
<feature type="region of interest" description="Disordered" evidence="1">
    <location>
        <begin position="22"/>
        <end position="52"/>
    </location>
</feature>
<evidence type="ECO:0000313" key="3">
    <source>
        <dbReference type="Proteomes" id="UP000299290"/>
    </source>
</evidence>